<evidence type="ECO:0000313" key="1">
    <source>
        <dbReference type="EMBL" id="JAH93636.1"/>
    </source>
</evidence>
<organism evidence="1">
    <name type="scientific">Anguilla anguilla</name>
    <name type="common">European freshwater eel</name>
    <name type="synonym">Muraena anguilla</name>
    <dbReference type="NCBI Taxonomy" id="7936"/>
    <lineage>
        <taxon>Eukaryota</taxon>
        <taxon>Metazoa</taxon>
        <taxon>Chordata</taxon>
        <taxon>Craniata</taxon>
        <taxon>Vertebrata</taxon>
        <taxon>Euteleostomi</taxon>
        <taxon>Actinopterygii</taxon>
        <taxon>Neopterygii</taxon>
        <taxon>Teleostei</taxon>
        <taxon>Anguilliformes</taxon>
        <taxon>Anguillidae</taxon>
        <taxon>Anguilla</taxon>
    </lineage>
</organism>
<accession>A0A0E9WTM0</accession>
<reference evidence="1" key="1">
    <citation type="submission" date="2014-11" db="EMBL/GenBank/DDBJ databases">
        <authorList>
            <person name="Amaro Gonzalez C."/>
        </authorList>
    </citation>
    <scope>NUCLEOTIDE SEQUENCE</scope>
</reference>
<dbReference type="EMBL" id="GBXM01014941">
    <property type="protein sequence ID" value="JAH93636.1"/>
    <property type="molecule type" value="Transcribed_RNA"/>
</dbReference>
<protein>
    <submittedName>
        <fullName evidence="1">Uncharacterized protein</fullName>
    </submittedName>
</protein>
<name>A0A0E9WTM0_ANGAN</name>
<proteinExistence type="predicted"/>
<sequence>MYILPIYFSFSPLPVGYAWCPYRPTSKKLHFYSTFRFFAMLYHFRNKFFIIPTVPIETQKLYA</sequence>
<reference evidence="1" key="2">
    <citation type="journal article" date="2015" name="Fish Shellfish Immunol.">
        <title>Early steps in the European eel (Anguilla anguilla)-Vibrio vulnificus interaction in the gills: Role of the RtxA13 toxin.</title>
        <authorList>
            <person name="Callol A."/>
            <person name="Pajuelo D."/>
            <person name="Ebbesson L."/>
            <person name="Teles M."/>
            <person name="MacKenzie S."/>
            <person name="Amaro C."/>
        </authorList>
    </citation>
    <scope>NUCLEOTIDE SEQUENCE</scope>
</reference>
<dbReference type="AlphaFoldDB" id="A0A0E9WTM0"/>